<feature type="transmembrane region" description="Helical" evidence="7">
    <location>
        <begin position="96"/>
        <end position="115"/>
    </location>
</feature>
<dbReference type="PANTHER" id="PTHR13906:SF4">
    <property type="entry name" value="LYSOPHOSPHOLIPID ACYLTRANSFERASE 6"/>
    <property type="match status" value="1"/>
</dbReference>
<keyword evidence="5 7" id="KW-0472">Membrane</keyword>
<reference evidence="9" key="1">
    <citation type="journal article" date="2010" name="Nature">
        <title>The Amphimedon queenslandica genome and the evolution of animal complexity.</title>
        <authorList>
            <person name="Srivastava M."/>
            <person name="Simakov O."/>
            <person name="Chapman J."/>
            <person name="Fahey B."/>
            <person name="Gauthier M.E."/>
            <person name="Mitros T."/>
            <person name="Richards G.S."/>
            <person name="Conaco C."/>
            <person name="Dacre M."/>
            <person name="Hellsten U."/>
            <person name="Larroux C."/>
            <person name="Putnam N.H."/>
            <person name="Stanke M."/>
            <person name="Adamska M."/>
            <person name="Darling A."/>
            <person name="Degnan S.M."/>
            <person name="Oakley T.H."/>
            <person name="Plachetzki D.C."/>
            <person name="Zhai Y."/>
            <person name="Adamski M."/>
            <person name="Calcino A."/>
            <person name="Cummins S.F."/>
            <person name="Goodstein D.M."/>
            <person name="Harris C."/>
            <person name="Jackson D.J."/>
            <person name="Leys S.P."/>
            <person name="Shu S."/>
            <person name="Woodcroft B.J."/>
            <person name="Vervoort M."/>
            <person name="Kosik K.S."/>
            <person name="Manning G."/>
            <person name="Degnan B.M."/>
            <person name="Rokhsar D.S."/>
        </authorList>
    </citation>
    <scope>NUCLEOTIDE SEQUENCE [LARGE SCALE GENOMIC DNA]</scope>
</reference>
<feature type="transmembrane region" description="Helical" evidence="7">
    <location>
        <begin position="400"/>
        <end position="425"/>
    </location>
</feature>
<reference evidence="8" key="2">
    <citation type="submission" date="2024-06" db="UniProtKB">
        <authorList>
            <consortium name="EnsemblMetazoa"/>
        </authorList>
    </citation>
    <scope>IDENTIFICATION</scope>
</reference>
<feature type="transmembrane region" description="Helical" evidence="7">
    <location>
        <begin position="276"/>
        <end position="299"/>
    </location>
</feature>
<dbReference type="EnsemblMetazoa" id="XM_003385333.3">
    <property type="protein sequence ID" value="XP_003385381.2"/>
    <property type="gene ID" value="LOC100633801"/>
</dbReference>
<evidence type="ECO:0000256" key="5">
    <source>
        <dbReference type="ARBA" id="ARBA00023136"/>
    </source>
</evidence>
<dbReference type="AlphaFoldDB" id="A0AAN0ICZ7"/>
<name>A0AAN0ICZ7_AMPQE</name>
<accession>A0AAN0ICZ7</accession>
<keyword evidence="9" id="KW-1185">Reference proteome</keyword>
<comment type="subcellular location">
    <subcellularLocation>
        <location evidence="1">Membrane</location>
        <topology evidence="1">Multi-pass membrane protein</topology>
    </subcellularLocation>
</comment>
<evidence type="ECO:0000256" key="4">
    <source>
        <dbReference type="ARBA" id="ARBA00022989"/>
    </source>
</evidence>
<protein>
    <submittedName>
        <fullName evidence="8">Uncharacterized protein</fullName>
    </submittedName>
</protein>
<dbReference type="RefSeq" id="XP_003385381.2">
    <property type="nucleotide sequence ID" value="XM_003385333.3"/>
</dbReference>
<dbReference type="GO" id="GO:0016746">
    <property type="term" value="F:acyltransferase activity"/>
    <property type="evidence" value="ECO:0007669"/>
    <property type="project" value="UniProtKB-KW"/>
</dbReference>
<feature type="transmembrane region" description="Helical" evidence="7">
    <location>
        <begin position="55"/>
        <end position="84"/>
    </location>
</feature>
<feature type="transmembrane region" description="Helical" evidence="7">
    <location>
        <begin position="431"/>
        <end position="452"/>
    </location>
</feature>
<feature type="transmembrane region" description="Helical" evidence="7">
    <location>
        <begin position="353"/>
        <end position="379"/>
    </location>
</feature>
<keyword evidence="6" id="KW-0012">Acyltransferase</keyword>
<keyword evidence="4 7" id="KW-1133">Transmembrane helix</keyword>
<feature type="transmembrane region" description="Helical" evidence="7">
    <location>
        <begin position="25"/>
        <end position="43"/>
    </location>
</feature>
<evidence type="ECO:0000256" key="1">
    <source>
        <dbReference type="ARBA" id="ARBA00004141"/>
    </source>
</evidence>
<dbReference type="KEGG" id="aqu:100633801"/>
<dbReference type="InterPro" id="IPR004299">
    <property type="entry name" value="MBOAT_fam"/>
</dbReference>
<evidence type="ECO:0000313" key="8">
    <source>
        <dbReference type="EnsemblMetazoa" id="XP_003385381.2"/>
    </source>
</evidence>
<evidence type="ECO:0000256" key="2">
    <source>
        <dbReference type="ARBA" id="ARBA00022679"/>
    </source>
</evidence>
<dbReference type="Proteomes" id="UP000007879">
    <property type="component" value="Unassembled WGS sequence"/>
</dbReference>
<sequence length="466" mass="53733">MTRVIQAMAGFAEWLLSFPVDQLKYLFLLTLSLFLGYVFRVFLSYQTTPLHVRWIYHLVLGFSFCLFCFNVWDTLLVVFFVGVAYVLLHTLSLKHIVWAMMVYALSFTIFVHFLCMKRSYGSWDLSVTGPIMMIAQRITYVACELFDGLGRPDGELSEDQRRLKITERPSILQFFSYTFSFVGILAGPACSYKDFANYISGANMKRLDNPNRYARAKEHNHDPSPALPVILKATRSILCLVLYLATSSIVSKDSLLNETGLRKVILTFVLMHHIRLMYYFTFIICEASCNISGLGFTGYDDKGEAQWDMVQGMSVLSVEFPVNLREMIASWNMMTVQWLRRCVFERSQFNPALLTFIVSSLWHGVYPGYHITFFIFYCGKTAATKVRKNFRHYFQGSPSLKVFYDILTTVSTCIMRDVTVIPFVYLTTEEFVKGWSNVFFIPILICFLLLLLPNKSRGINSKSHKE</sequence>
<dbReference type="InterPro" id="IPR049941">
    <property type="entry name" value="LPLAT_7/PORCN-like"/>
</dbReference>
<dbReference type="PANTHER" id="PTHR13906">
    <property type="entry name" value="PORCUPINE"/>
    <property type="match status" value="1"/>
</dbReference>
<evidence type="ECO:0000313" key="9">
    <source>
        <dbReference type="Proteomes" id="UP000007879"/>
    </source>
</evidence>
<evidence type="ECO:0000256" key="6">
    <source>
        <dbReference type="ARBA" id="ARBA00023315"/>
    </source>
</evidence>
<dbReference type="GO" id="GO:0030258">
    <property type="term" value="P:lipid modification"/>
    <property type="evidence" value="ECO:0007669"/>
    <property type="project" value="TreeGrafter"/>
</dbReference>
<keyword evidence="2" id="KW-0808">Transferase</keyword>
<organism evidence="8 9">
    <name type="scientific">Amphimedon queenslandica</name>
    <name type="common">Sponge</name>
    <dbReference type="NCBI Taxonomy" id="400682"/>
    <lineage>
        <taxon>Eukaryota</taxon>
        <taxon>Metazoa</taxon>
        <taxon>Porifera</taxon>
        <taxon>Demospongiae</taxon>
        <taxon>Heteroscleromorpha</taxon>
        <taxon>Haplosclerida</taxon>
        <taxon>Niphatidae</taxon>
        <taxon>Amphimedon</taxon>
    </lineage>
</organism>
<evidence type="ECO:0000256" key="7">
    <source>
        <dbReference type="SAM" id="Phobius"/>
    </source>
</evidence>
<dbReference type="GO" id="GO:0016020">
    <property type="term" value="C:membrane"/>
    <property type="evidence" value="ECO:0007669"/>
    <property type="project" value="UniProtKB-SubCell"/>
</dbReference>
<dbReference type="GeneID" id="100633801"/>
<proteinExistence type="predicted"/>
<dbReference type="Pfam" id="PF03062">
    <property type="entry name" value="MBOAT"/>
    <property type="match status" value="1"/>
</dbReference>
<evidence type="ECO:0000256" key="3">
    <source>
        <dbReference type="ARBA" id="ARBA00022692"/>
    </source>
</evidence>
<keyword evidence="3 7" id="KW-0812">Transmembrane</keyword>